<evidence type="ECO:0000313" key="2">
    <source>
        <dbReference type="Proteomes" id="UP001153269"/>
    </source>
</evidence>
<accession>A0A9N7YL51</accession>
<evidence type="ECO:0000313" key="1">
    <source>
        <dbReference type="EMBL" id="CAB1435604.1"/>
    </source>
</evidence>
<dbReference type="EMBL" id="CADEAL010001784">
    <property type="protein sequence ID" value="CAB1435604.1"/>
    <property type="molecule type" value="Genomic_DNA"/>
</dbReference>
<proteinExistence type="predicted"/>
<name>A0A9N7YL51_PLEPL</name>
<comment type="caution">
    <text evidence="1">The sequence shown here is derived from an EMBL/GenBank/DDBJ whole genome shotgun (WGS) entry which is preliminary data.</text>
</comment>
<dbReference type="Proteomes" id="UP001153269">
    <property type="component" value="Unassembled WGS sequence"/>
</dbReference>
<dbReference type="AlphaFoldDB" id="A0A9N7YL51"/>
<protein>
    <submittedName>
        <fullName evidence="1">Uncharacterized protein</fullName>
    </submittedName>
</protein>
<gene>
    <name evidence="1" type="ORF">PLEPLA_LOCUS23664</name>
</gene>
<keyword evidence="2" id="KW-1185">Reference proteome</keyword>
<organism evidence="1 2">
    <name type="scientific">Pleuronectes platessa</name>
    <name type="common">European plaice</name>
    <dbReference type="NCBI Taxonomy" id="8262"/>
    <lineage>
        <taxon>Eukaryota</taxon>
        <taxon>Metazoa</taxon>
        <taxon>Chordata</taxon>
        <taxon>Craniata</taxon>
        <taxon>Vertebrata</taxon>
        <taxon>Euteleostomi</taxon>
        <taxon>Actinopterygii</taxon>
        <taxon>Neopterygii</taxon>
        <taxon>Teleostei</taxon>
        <taxon>Neoteleostei</taxon>
        <taxon>Acanthomorphata</taxon>
        <taxon>Carangaria</taxon>
        <taxon>Pleuronectiformes</taxon>
        <taxon>Pleuronectoidei</taxon>
        <taxon>Pleuronectidae</taxon>
        <taxon>Pleuronectes</taxon>
    </lineage>
</organism>
<reference evidence="1" key="1">
    <citation type="submission" date="2020-03" db="EMBL/GenBank/DDBJ databases">
        <authorList>
            <person name="Weist P."/>
        </authorList>
    </citation>
    <scope>NUCLEOTIDE SEQUENCE</scope>
</reference>
<feature type="non-terminal residue" evidence="1">
    <location>
        <position position="59"/>
    </location>
</feature>
<sequence>MGQMAQSAQGPPLPVCSSRFLSLLLYIPQQGYRQSCCVQNVFANSDKEAFVRRLESVTP</sequence>